<evidence type="ECO:0000313" key="3">
    <source>
        <dbReference type="Proteomes" id="UP001408356"/>
    </source>
</evidence>
<dbReference type="SUPFAM" id="SSF53335">
    <property type="entry name" value="S-adenosyl-L-methionine-dependent methyltransferases"/>
    <property type="match status" value="1"/>
</dbReference>
<sequence length="365" mass="41091">MDKRKQSGTQLRGSPSLETTAGSSTWSHELSMRGRTSTTKASSDSLTATSTPPSTPSTHQTSKGIGESHAHSSTAGIDDDQLSLSSAASADLDNVEYYPAEDSSDGSGPETVKTLKRSSTQQNSSRLVRYLSRKLGRTFNKKAGFRGKAFLPNDQIERDRNTRKHPEALILGIDVEPVRPPYLLPNCRFETIDASQPWSFDHTFDFIHMRMVGELPNGKHKLFETMWEHLMPGGWIEITEWIVKFQSPNHSLNMFNIWNKNFKRGMRKFGSSPNWALQWKAIMQDRGCLNVQERRHPVPLNPWPPSQRLQKQGQMMAENVQTFLEGATMPVFTGALGWTHDQVQELLAALRKEVVDTEVHGFLTL</sequence>
<feature type="compositionally biased region" description="Polar residues" evidence="1">
    <location>
        <begin position="117"/>
        <end position="126"/>
    </location>
</feature>
<protein>
    <submittedName>
        <fullName evidence="2">Uncharacterized protein</fullName>
    </submittedName>
</protein>
<organism evidence="2 3">
    <name type="scientific">Seiridium unicorne</name>
    <dbReference type="NCBI Taxonomy" id="138068"/>
    <lineage>
        <taxon>Eukaryota</taxon>
        <taxon>Fungi</taxon>
        <taxon>Dikarya</taxon>
        <taxon>Ascomycota</taxon>
        <taxon>Pezizomycotina</taxon>
        <taxon>Sordariomycetes</taxon>
        <taxon>Xylariomycetidae</taxon>
        <taxon>Amphisphaeriales</taxon>
        <taxon>Sporocadaceae</taxon>
        <taxon>Seiridium</taxon>
    </lineage>
</organism>
<dbReference type="InterPro" id="IPR029063">
    <property type="entry name" value="SAM-dependent_MTases_sf"/>
</dbReference>
<accession>A0ABR2UMG1</accession>
<gene>
    <name evidence="2" type="ORF">SUNI508_10117</name>
</gene>
<dbReference type="EMBL" id="JARVKF010000412">
    <property type="protein sequence ID" value="KAK9415817.1"/>
    <property type="molecule type" value="Genomic_DNA"/>
</dbReference>
<evidence type="ECO:0000256" key="1">
    <source>
        <dbReference type="SAM" id="MobiDB-lite"/>
    </source>
</evidence>
<feature type="compositionally biased region" description="Polar residues" evidence="1">
    <location>
        <begin position="7"/>
        <end position="28"/>
    </location>
</feature>
<comment type="caution">
    <text evidence="2">The sequence shown here is derived from an EMBL/GenBank/DDBJ whole genome shotgun (WGS) entry which is preliminary data.</text>
</comment>
<dbReference type="Gene3D" id="3.40.50.150">
    <property type="entry name" value="Vaccinia Virus protein VP39"/>
    <property type="match status" value="1"/>
</dbReference>
<feature type="compositionally biased region" description="Low complexity" evidence="1">
    <location>
        <begin position="36"/>
        <end position="62"/>
    </location>
</feature>
<dbReference type="Pfam" id="PF13489">
    <property type="entry name" value="Methyltransf_23"/>
    <property type="match status" value="1"/>
</dbReference>
<evidence type="ECO:0000313" key="2">
    <source>
        <dbReference type="EMBL" id="KAK9415817.1"/>
    </source>
</evidence>
<dbReference type="Proteomes" id="UP001408356">
    <property type="component" value="Unassembled WGS sequence"/>
</dbReference>
<reference evidence="2 3" key="1">
    <citation type="journal article" date="2024" name="J. Plant Pathol.">
        <title>Sequence and assembly of the genome of Seiridium unicorne, isolate CBS 538.82, causal agent of cypress canker disease.</title>
        <authorList>
            <person name="Scali E."/>
            <person name="Rocca G.D."/>
            <person name="Danti R."/>
            <person name="Garbelotto M."/>
            <person name="Barberini S."/>
            <person name="Baroncelli R."/>
            <person name="Emiliani G."/>
        </authorList>
    </citation>
    <scope>NUCLEOTIDE SEQUENCE [LARGE SCALE GENOMIC DNA]</scope>
    <source>
        <strain evidence="2 3">BM-138-508</strain>
    </source>
</reference>
<feature type="region of interest" description="Disordered" evidence="1">
    <location>
        <begin position="97"/>
        <end position="127"/>
    </location>
</feature>
<keyword evidence="3" id="KW-1185">Reference proteome</keyword>
<feature type="region of interest" description="Disordered" evidence="1">
    <location>
        <begin position="1"/>
        <end position="77"/>
    </location>
</feature>
<proteinExistence type="predicted"/>
<name>A0ABR2UMG1_9PEZI</name>